<dbReference type="AlphaFoldDB" id="X1GFR3"/>
<dbReference type="SUPFAM" id="SSF51658">
    <property type="entry name" value="Xylose isomerase-like"/>
    <property type="match status" value="1"/>
</dbReference>
<name>X1GFR3_9ZZZZ</name>
<dbReference type="Gene3D" id="3.20.20.150">
    <property type="entry name" value="Divalent-metal-dependent TIM barrel enzymes"/>
    <property type="match status" value="1"/>
</dbReference>
<accession>X1GFR3</accession>
<dbReference type="InterPro" id="IPR050312">
    <property type="entry name" value="IolE/XylAMocC-like"/>
</dbReference>
<dbReference type="PANTHER" id="PTHR12110:SF41">
    <property type="entry name" value="INOSOSE DEHYDRATASE"/>
    <property type="match status" value="1"/>
</dbReference>
<sequence>KVKAYDIKLAIHNHGPGDKRYPSPESAYEKIKNMDSRMGLCLDIGHTKRIGIDPAKSARQFMDRLHDVHIKDVDKAAAEGQTVEIGRGVIDIPSFLKVLIERRYSGKVSFEFEKDGDDPLPGLAESVGYVRGCLDMIG</sequence>
<dbReference type="InterPro" id="IPR036237">
    <property type="entry name" value="Xyl_isomerase-like_sf"/>
</dbReference>
<gene>
    <name evidence="2" type="ORF">S03H2_11705</name>
</gene>
<dbReference type="PANTHER" id="PTHR12110">
    <property type="entry name" value="HYDROXYPYRUVATE ISOMERASE"/>
    <property type="match status" value="1"/>
</dbReference>
<comment type="caution">
    <text evidence="2">The sequence shown here is derived from an EMBL/GenBank/DDBJ whole genome shotgun (WGS) entry which is preliminary data.</text>
</comment>
<protein>
    <recommendedName>
        <fullName evidence="1">Xylose isomerase-like TIM barrel domain-containing protein</fullName>
    </recommendedName>
</protein>
<evidence type="ECO:0000259" key="1">
    <source>
        <dbReference type="Pfam" id="PF01261"/>
    </source>
</evidence>
<proteinExistence type="predicted"/>
<dbReference type="EMBL" id="BARU01005964">
    <property type="protein sequence ID" value="GAH43655.1"/>
    <property type="molecule type" value="Genomic_DNA"/>
</dbReference>
<dbReference type="InterPro" id="IPR013022">
    <property type="entry name" value="Xyl_isomerase-like_TIM-brl"/>
</dbReference>
<dbReference type="Pfam" id="PF01261">
    <property type="entry name" value="AP_endonuc_2"/>
    <property type="match status" value="1"/>
</dbReference>
<reference evidence="2" key="1">
    <citation type="journal article" date="2014" name="Front. Microbiol.">
        <title>High frequency of phylogenetically diverse reductive dehalogenase-homologous genes in deep subseafloor sedimentary metagenomes.</title>
        <authorList>
            <person name="Kawai M."/>
            <person name="Futagami T."/>
            <person name="Toyoda A."/>
            <person name="Takaki Y."/>
            <person name="Nishi S."/>
            <person name="Hori S."/>
            <person name="Arai W."/>
            <person name="Tsubouchi T."/>
            <person name="Morono Y."/>
            <person name="Uchiyama I."/>
            <person name="Ito T."/>
            <person name="Fujiyama A."/>
            <person name="Inagaki F."/>
            <person name="Takami H."/>
        </authorList>
    </citation>
    <scope>NUCLEOTIDE SEQUENCE</scope>
    <source>
        <strain evidence="2">Expedition CK06-06</strain>
    </source>
</reference>
<organism evidence="2">
    <name type="scientific">marine sediment metagenome</name>
    <dbReference type="NCBI Taxonomy" id="412755"/>
    <lineage>
        <taxon>unclassified sequences</taxon>
        <taxon>metagenomes</taxon>
        <taxon>ecological metagenomes</taxon>
    </lineage>
</organism>
<feature type="domain" description="Xylose isomerase-like TIM barrel" evidence="1">
    <location>
        <begin position="3"/>
        <end position="131"/>
    </location>
</feature>
<evidence type="ECO:0000313" key="2">
    <source>
        <dbReference type="EMBL" id="GAH43655.1"/>
    </source>
</evidence>
<feature type="non-terminal residue" evidence="2">
    <location>
        <position position="1"/>
    </location>
</feature>